<keyword evidence="3" id="KW-1185">Reference proteome</keyword>
<protein>
    <recommendedName>
        <fullName evidence="4">Secreted protein</fullName>
    </recommendedName>
</protein>
<evidence type="ECO:0000256" key="1">
    <source>
        <dbReference type="SAM" id="SignalP"/>
    </source>
</evidence>
<dbReference type="RefSeq" id="XP_025398212.1">
    <property type="nucleotide sequence ID" value="XM_025543496.1"/>
</dbReference>
<name>A0A317VY66_9EURO</name>
<dbReference type="VEuPathDB" id="FungiDB:BO70DRAFT_363158"/>
<feature type="chain" id="PRO_5016381027" description="Secreted protein" evidence="1">
    <location>
        <begin position="24"/>
        <end position="137"/>
    </location>
</feature>
<dbReference type="AlphaFoldDB" id="A0A317VY66"/>
<dbReference type="Proteomes" id="UP000247233">
    <property type="component" value="Unassembled WGS sequence"/>
</dbReference>
<evidence type="ECO:0008006" key="4">
    <source>
        <dbReference type="Google" id="ProtNLM"/>
    </source>
</evidence>
<feature type="signal peptide" evidence="1">
    <location>
        <begin position="1"/>
        <end position="23"/>
    </location>
</feature>
<evidence type="ECO:0000313" key="2">
    <source>
        <dbReference type="EMBL" id="PWY78271.1"/>
    </source>
</evidence>
<organism evidence="2 3">
    <name type="scientific">Aspergillus heteromorphus CBS 117.55</name>
    <dbReference type="NCBI Taxonomy" id="1448321"/>
    <lineage>
        <taxon>Eukaryota</taxon>
        <taxon>Fungi</taxon>
        <taxon>Dikarya</taxon>
        <taxon>Ascomycota</taxon>
        <taxon>Pezizomycotina</taxon>
        <taxon>Eurotiomycetes</taxon>
        <taxon>Eurotiomycetidae</taxon>
        <taxon>Eurotiales</taxon>
        <taxon>Aspergillaceae</taxon>
        <taxon>Aspergillus</taxon>
        <taxon>Aspergillus subgen. Circumdati</taxon>
    </lineage>
</organism>
<reference evidence="2 3" key="1">
    <citation type="submission" date="2016-12" db="EMBL/GenBank/DDBJ databases">
        <title>The genomes of Aspergillus section Nigri reveals drivers in fungal speciation.</title>
        <authorList>
            <consortium name="DOE Joint Genome Institute"/>
            <person name="Vesth T.C."/>
            <person name="Nybo J."/>
            <person name="Theobald S."/>
            <person name="Brandl J."/>
            <person name="Frisvad J.C."/>
            <person name="Nielsen K.F."/>
            <person name="Lyhne E.K."/>
            <person name="Kogle M.E."/>
            <person name="Kuo A."/>
            <person name="Riley R."/>
            <person name="Clum A."/>
            <person name="Nolan M."/>
            <person name="Lipzen A."/>
            <person name="Salamov A."/>
            <person name="Henrissat B."/>
            <person name="Wiebenga A."/>
            <person name="De Vries R.P."/>
            <person name="Grigoriev I.V."/>
            <person name="Mortensen U.H."/>
            <person name="Andersen M.R."/>
            <person name="Baker S.E."/>
        </authorList>
    </citation>
    <scope>NUCLEOTIDE SEQUENCE [LARGE SCALE GENOMIC DNA]</scope>
    <source>
        <strain evidence="2 3">CBS 117.55</strain>
    </source>
</reference>
<dbReference type="EMBL" id="MSFL01000017">
    <property type="protein sequence ID" value="PWY78271.1"/>
    <property type="molecule type" value="Genomic_DNA"/>
</dbReference>
<evidence type="ECO:0000313" key="3">
    <source>
        <dbReference type="Proteomes" id="UP000247233"/>
    </source>
</evidence>
<proteinExistence type="predicted"/>
<dbReference type="GeneID" id="37065733"/>
<sequence>MILSACLPVCLSVCLPAMHGAYSELQPPSTPKPDPRFAMIIVLVGTYQCTFHHVVTWAPEGLCNSQHHLYAPTRGGKRFAQQAKLGANKERTGPGQVLCCRCRCWCGLFQALTVDRRVSHQISALAKMRSCPCSPPG</sequence>
<keyword evidence="1" id="KW-0732">Signal</keyword>
<gene>
    <name evidence="2" type="ORF">BO70DRAFT_363158</name>
</gene>
<comment type="caution">
    <text evidence="2">The sequence shown here is derived from an EMBL/GenBank/DDBJ whole genome shotgun (WGS) entry which is preliminary data.</text>
</comment>
<accession>A0A317VY66</accession>